<keyword evidence="1" id="KW-0472">Membrane</keyword>
<feature type="transmembrane region" description="Helical" evidence="1">
    <location>
        <begin position="223"/>
        <end position="240"/>
    </location>
</feature>
<evidence type="ECO:0000313" key="4">
    <source>
        <dbReference type="Proteomes" id="UP000002156"/>
    </source>
</evidence>
<feature type="transmembrane region" description="Helical" evidence="1">
    <location>
        <begin position="109"/>
        <end position="126"/>
    </location>
</feature>
<dbReference type="Proteomes" id="UP000002156">
    <property type="component" value="Chromosome"/>
</dbReference>
<dbReference type="AlphaFoldDB" id="B0K832"/>
<feature type="transmembrane region" description="Helical" evidence="1">
    <location>
        <begin position="138"/>
        <end position="159"/>
    </location>
</feature>
<evidence type="ECO:0000256" key="1">
    <source>
        <dbReference type="SAM" id="Phobius"/>
    </source>
</evidence>
<proteinExistence type="predicted"/>
<keyword evidence="4" id="KW-1185">Reference proteome</keyword>
<dbReference type="EMBL" id="CP000924">
    <property type="protein sequence ID" value="ABY95852.1"/>
    <property type="molecule type" value="Genomic_DNA"/>
</dbReference>
<organism evidence="3 4">
    <name type="scientific">Thermoanaerobacter pseudethanolicus (strain ATCC 33223 / 39E)</name>
    <name type="common">Clostridium thermohydrosulfuricum</name>
    <dbReference type="NCBI Taxonomy" id="340099"/>
    <lineage>
        <taxon>Bacteria</taxon>
        <taxon>Bacillati</taxon>
        <taxon>Bacillota</taxon>
        <taxon>Clostridia</taxon>
        <taxon>Thermoanaerobacterales</taxon>
        <taxon>Thermoanaerobacteraceae</taxon>
        <taxon>Thermoanaerobacter</taxon>
    </lineage>
</organism>
<dbReference type="RefSeq" id="WP_009052196.1">
    <property type="nucleotide sequence ID" value="NC_010321.1"/>
</dbReference>
<evidence type="ECO:0000313" key="3">
    <source>
        <dbReference type="EMBL" id="ABY95852.1"/>
    </source>
</evidence>
<accession>B0K832</accession>
<dbReference type="HOGENOM" id="CLU_521687_0_0_9"/>
<dbReference type="STRING" id="340099.Teth39_2231"/>
<dbReference type="KEGG" id="tpd:Teth39_2231"/>
<name>B0K832_THEP3</name>
<evidence type="ECO:0000256" key="2">
    <source>
        <dbReference type="SAM" id="SignalP"/>
    </source>
</evidence>
<feature type="signal peptide" evidence="2">
    <location>
        <begin position="1"/>
        <end position="31"/>
    </location>
</feature>
<gene>
    <name evidence="3" type="ordered locus">Teth39_2231</name>
</gene>
<keyword evidence="1" id="KW-0812">Transmembrane</keyword>
<reference evidence="4" key="1">
    <citation type="submission" date="2008-01" db="EMBL/GenBank/DDBJ databases">
        <title>Complete sequence of Thermoanaerobacter pseudethanolicus 39E.</title>
        <authorList>
            <person name="Copeland A."/>
            <person name="Lucas S."/>
            <person name="Lapidus A."/>
            <person name="Barry K."/>
            <person name="Glavina del Rio T."/>
            <person name="Dalin E."/>
            <person name="Tice H."/>
            <person name="Pitluck S."/>
            <person name="Bruce D."/>
            <person name="Goodwin L."/>
            <person name="Saunders E."/>
            <person name="Brettin T."/>
            <person name="Detter J.C."/>
            <person name="Han C."/>
            <person name="Schmutz J."/>
            <person name="Larimer F."/>
            <person name="Land M."/>
            <person name="Hauser L."/>
            <person name="Kyrpides N."/>
            <person name="Lykidis A."/>
            <person name="Hemme C."/>
            <person name="Fields M.W."/>
            <person name="He Z."/>
            <person name="Zhou J."/>
            <person name="Richardson P."/>
        </authorList>
    </citation>
    <scope>NUCLEOTIDE SEQUENCE [LARGE SCALE GENOMIC DNA]</scope>
    <source>
        <strain evidence="4">ATCC 33223 / DSM 2355 / 39E</strain>
    </source>
</reference>
<feature type="chain" id="PRO_5002749273" description="TrbL/VirB6 plasmid conjugal transfer protein" evidence="2">
    <location>
        <begin position="32"/>
        <end position="522"/>
    </location>
</feature>
<sequence length="522" mass="55773" precursor="true">MRRSSFLQIRMSRLIIFAVALALLFSITAFAETPSVTSPSNSPQPQEDQGSLIEELIAAPINGLYSAIQILGLKNFDELIFNTSYGDLAPYSPQEWDIVMTWYRRIRDAVWVLLLIAVAAQGYRFMTSSVNPSKRINFMQSVSSVIYAFFIILFMPYFMRIMFQANNALVDLFHSIAQSMGAVGSTFDINDIKTGNVLATAIVKLGYIGILLYFNFLYLIRKFVLTSMFILTPIVAWSWTISGRKEGIGVIIGETASNAFMQAAHSLVLSLYLVLIKAGVSTDFSPWWAQIFGMVCLIPTANVIRDLLQGWLKFLGVNEEKWAGAATLGLTGLLGLANIAKTTAAPKASFPSSTFSGTLPSGPAGTGAVSAGVKAGSVAGTIGSAVGSLIGSAASIPLRTMGVDVTEHFRSAGGVIGRSTAAPAATAVALIKEAYDKGRDTGTGFIGGLSQSVGIERILNEKDAAEAVGRAGGMILGSAYGYKGSEVGKKIGGAIGRYGFHMASFIAPTVLTSNTDMFRWRN</sequence>
<keyword evidence="2" id="KW-0732">Signal</keyword>
<dbReference type="eggNOG" id="ENOG5032RFM">
    <property type="taxonomic scope" value="Bacteria"/>
</dbReference>
<evidence type="ECO:0008006" key="5">
    <source>
        <dbReference type="Google" id="ProtNLM"/>
    </source>
</evidence>
<protein>
    <recommendedName>
        <fullName evidence="5">TrbL/VirB6 plasmid conjugal transfer protein</fullName>
    </recommendedName>
</protein>
<feature type="transmembrane region" description="Helical" evidence="1">
    <location>
        <begin position="197"/>
        <end position="216"/>
    </location>
</feature>
<keyword evidence="1" id="KW-1133">Transmembrane helix</keyword>